<dbReference type="EMBL" id="PFAV01000007">
    <property type="protein sequence ID" value="PIR91791.1"/>
    <property type="molecule type" value="Genomic_DNA"/>
</dbReference>
<evidence type="ECO:0000313" key="1">
    <source>
        <dbReference type="EMBL" id="PIR91791.1"/>
    </source>
</evidence>
<accession>A0A2H0UY66</accession>
<dbReference type="Proteomes" id="UP000228906">
    <property type="component" value="Unassembled WGS sequence"/>
</dbReference>
<organism evidence="1 2">
    <name type="scientific">bacterium (Candidatus Gribaldobacteria) CG10_big_fil_rev_8_21_14_0_10_41_12</name>
    <dbReference type="NCBI Taxonomy" id="2014277"/>
    <lineage>
        <taxon>Bacteria</taxon>
        <taxon>Candidatus Gribaldobacteria</taxon>
    </lineage>
</organism>
<name>A0A2H0UY66_9BACT</name>
<protein>
    <submittedName>
        <fullName evidence="1">Uncharacterized protein</fullName>
    </submittedName>
</protein>
<sequence length="135" mass="15543">MLNESLRWPNFSSGVVREKNKNPEEEEIFPIDPKIARQELAKTFIDRKIGPVDWRKSQQLLEAVNSPEMAIAIYQKLDKPNFDSDFYDDLRGGRFDFLQRLTDQTAQDPVGFAMLEKGIEKPKLGVLFHDDSDGV</sequence>
<gene>
    <name evidence="1" type="ORF">COU03_00475</name>
</gene>
<comment type="caution">
    <text evidence="1">The sequence shown here is derived from an EMBL/GenBank/DDBJ whole genome shotgun (WGS) entry which is preliminary data.</text>
</comment>
<dbReference type="AlphaFoldDB" id="A0A2H0UY66"/>
<evidence type="ECO:0000313" key="2">
    <source>
        <dbReference type="Proteomes" id="UP000228906"/>
    </source>
</evidence>
<proteinExistence type="predicted"/>
<reference evidence="2" key="1">
    <citation type="submission" date="2017-09" db="EMBL/GenBank/DDBJ databases">
        <title>Depth-based differentiation of microbial function through sediment-hosted aquifers and enrichment of novel symbionts in the deep terrestrial subsurface.</title>
        <authorList>
            <person name="Probst A.J."/>
            <person name="Ladd B."/>
            <person name="Jarett J.K."/>
            <person name="Geller-Mcgrath D.E."/>
            <person name="Sieber C.M.K."/>
            <person name="Emerson J.B."/>
            <person name="Anantharaman K."/>
            <person name="Thomas B.C."/>
            <person name="Malmstrom R."/>
            <person name="Stieglmeier M."/>
            <person name="Klingl A."/>
            <person name="Woyke T."/>
            <person name="Ryan C.M."/>
            <person name="Banfield J.F."/>
        </authorList>
    </citation>
    <scope>NUCLEOTIDE SEQUENCE [LARGE SCALE GENOMIC DNA]</scope>
</reference>